<evidence type="ECO:0000256" key="7">
    <source>
        <dbReference type="ARBA" id="ARBA00022827"/>
    </source>
</evidence>
<feature type="active site" description="Proton acceptor" evidence="12">
    <location>
        <position position="1343"/>
    </location>
</feature>
<feature type="domain" description="2Fe-2S ferredoxin-type" evidence="15">
    <location>
        <begin position="3"/>
        <end position="90"/>
    </location>
</feature>
<name>A0A397A422_APHAT</name>
<dbReference type="InterPro" id="IPR005107">
    <property type="entry name" value="CO_DH_flav_C"/>
</dbReference>
<feature type="binding site" evidence="14">
    <location>
        <position position="839"/>
    </location>
    <ligand>
        <name>Mo-molybdopterin</name>
        <dbReference type="ChEBI" id="CHEBI:71302"/>
    </ligand>
    <ligandPart>
        <name>Mo</name>
        <dbReference type="ChEBI" id="CHEBI:28685"/>
    </ligandPart>
</feature>
<feature type="binding site" evidence="13">
    <location>
        <position position="1076"/>
    </location>
    <ligand>
        <name>substrate</name>
    </ligand>
</feature>
<evidence type="ECO:0000256" key="6">
    <source>
        <dbReference type="ARBA" id="ARBA00022723"/>
    </source>
</evidence>
<dbReference type="SUPFAM" id="SSF55447">
    <property type="entry name" value="CO dehydrogenase flavoprotein C-terminal domain-like"/>
    <property type="match status" value="1"/>
</dbReference>
<keyword evidence="7 13" id="KW-0274">FAD</keyword>
<dbReference type="GO" id="GO:0071949">
    <property type="term" value="F:FAD binding"/>
    <property type="evidence" value="ECO:0007669"/>
    <property type="project" value="InterPro"/>
</dbReference>
<evidence type="ECO:0000259" key="15">
    <source>
        <dbReference type="PROSITE" id="PS51085"/>
    </source>
</evidence>
<dbReference type="InterPro" id="IPR001041">
    <property type="entry name" value="2Fe-2S_ferredoxin-type"/>
</dbReference>
<dbReference type="PIRSF" id="PIRSF000127">
    <property type="entry name" value="Xanthine_DH"/>
    <property type="match status" value="1"/>
</dbReference>
<accession>A0A397A422</accession>
<dbReference type="SUPFAM" id="SSF54292">
    <property type="entry name" value="2Fe-2S ferredoxin-like"/>
    <property type="match status" value="1"/>
</dbReference>
<dbReference type="GO" id="GO:0051537">
    <property type="term" value="F:2 iron, 2 sulfur cluster binding"/>
    <property type="evidence" value="ECO:0007669"/>
    <property type="project" value="UniProtKB-KW"/>
</dbReference>
<evidence type="ECO:0000256" key="4">
    <source>
        <dbReference type="ARBA" id="ARBA00022630"/>
    </source>
</evidence>
<dbReference type="InterPro" id="IPR036318">
    <property type="entry name" value="FAD-bd_PCMH-like_sf"/>
</dbReference>
<dbReference type="SMART" id="SM01008">
    <property type="entry name" value="Ald_Xan_dh_C"/>
    <property type="match status" value="1"/>
</dbReference>
<dbReference type="FunFam" id="3.30.365.10:FF:000001">
    <property type="entry name" value="Xanthine dehydrogenase oxidase"/>
    <property type="match status" value="1"/>
</dbReference>
<dbReference type="VEuPathDB" id="FungiDB:H257_12562"/>
<feature type="domain" description="FAD-binding PCMH-type" evidence="16">
    <location>
        <begin position="233"/>
        <end position="427"/>
    </location>
</feature>
<dbReference type="FunFam" id="3.10.20.30:FF:000015">
    <property type="entry name" value="Aldehyde oxidase 1"/>
    <property type="match status" value="1"/>
</dbReference>
<keyword evidence="6 14" id="KW-0479">Metal-binding</keyword>
<dbReference type="InterPro" id="IPR008274">
    <property type="entry name" value="AldOxase/xan_DH_MoCoBD1"/>
</dbReference>
<evidence type="ECO:0000256" key="1">
    <source>
        <dbReference type="ARBA" id="ARBA00001974"/>
    </source>
</evidence>
<evidence type="ECO:0000256" key="2">
    <source>
        <dbReference type="ARBA" id="ARBA00006849"/>
    </source>
</evidence>
<feature type="binding site" evidence="13">
    <location>
        <begin position="360"/>
        <end position="364"/>
    </location>
    <ligand>
        <name>FAD</name>
        <dbReference type="ChEBI" id="CHEBI:57692"/>
    </ligand>
</feature>
<comment type="similarity">
    <text evidence="2">Belongs to the xanthine dehydrogenase family.</text>
</comment>
<dbReference type="SUPFAM" id="SSF56003">
    <property type="entry name" value="Molybdenum cofactor-binding domain"/>
    <property type="match status" value="1"/>
</dbReference>
<dbReference type="InterPro" id="IPR002888">
    <property type="entry name" value="2Fe-2S-bd"/>
</dbReference>
<dbReference type="InterPro" id="IPR036010">
    <property type="entry name" value="2Fe-2S_ferredoxin-like_sf"/>
</dbReference>
<dbReference type="Gene3D" id="3.30.43.10">
    <property type="entry name" value="Uridine Diphospho-n-acetylenolpyruvylglucosamine Reductase, domain 2"/>
    <property type="match status" value="1"/>
</dbReference>
<dbReference type="Pfam" id="PF00111">
    <property type="entry name" value="Fer2"/>
    <property type="match status" value="1"/>
</dbReference>
<dbReference type="FunFam" id="3.30.43.10:FF:000001">
    <property type="entry name" value="Xanthine dehydrogenase/oxidase"/>
    <property type="match status" value="1"/>
</dbReference>
<dbReference type="InterPro" id="IPR016169">
    <property type="entry name" value="FAD-bd_PCMH_sub2"/>
</dbReference>
<feature type="binding site" evidence="14">
    <location>
        <position position="50"/>
    </location>
    <ligand>
        <name>[2Fe-2S] cluster</name>
        <dbReference type="ChEBI" id="CHEBI:190135"/>
        <label>1</label>
    </ligand>
</feature>
<dbReference type="InterPro" id="IPR002346">
    <property type="entry name" value="Mopterin_DH_FAD-bd"/>
</dbReference>
<dbReference type="InterPro" id="IPR036683">
    <property type="entry name" value="CO_DH_flav_C_dom_sf"/>
</dbReference>
<dbReference type="InterPro" id="IPR016167">
    <property type="entry name" value="FAD-bd_PCMH_sub1"/>
</dbReference>
<evidence type="ECO:0000256" key="9">
    <source>
        <dbReference type="ARBA" id="ARBA00023004"/>
    </source>
</evidence>
<dbReference type="Gene3D" id="3.30.390.50">
    <property type="entry name" value="CO dehydrogenase flavoprotein, C-terminal domain"/>
    <property type="match status" value="1"/>
</dbReference>
<dbReference type="Gene3D" id="1.10.150.120">
    <property type="entry name" value="[2Fe-2S]-binding domain"/>
    <property type="match status" value="1"/>
</dbReference>
<evidence type="ECO:0000256" key="14">
    <source>
        <dbReference type="PIRSR" id="PIRSR000127-3"/>
    </source>
</evidence>
<evidence type="ECO:0000256" key="10">
    <source>
        <dbReference type="ARBA" id="ARBA00023014"/>
    </source>
</evidence>
<evidence type="ECO:0000256" key="5">
    <source>
        <dbReference type="ARBA" id="ARBA00022714"/>
    </source>
</evidence>
<feature type="binding site" evidence="13">
    <location>
        <position position="921"/>
    </location>
    <ligand>
        <name>substrate</name>
    </ligand>
</feature>
<feature type="binding site" evidence="13">
    <location>
        <position position="435"/>
    </location>
    <ligand>
        <name>FAD</name>
        <dbReference type="ChEBI" id="CHEBI:57692"/>
    </ligand>
</feature>
<dbReference type="Pfam" id="PF01799">
    <property type="entry name" value="Fer2_2"/>
    <property type="match status" value="1"/>
</dbReference>
<evidence type="ECO:0000256" key="12">
    <source>
        <dbReference type="PIRSR" id="PIRSR000127-1"/>
    </source>
</evidence>
<evidence type="ECO:0000256" key="13">
    <source>
        <dbReference type="PIRSR" id="PIRSR000127-2"/>
    </source>
</evidence>
<dbReference type="Pfam" id="PF02738">
    <property type="entry name" value="MoCoBD_1"/>
    <property type="match status" value="1"/>
</dbReference>
<dbReference type="GO" id="GO:0005506">
    <property type="term" value="F:iron ion binding"/>
    <property type="evidence" value="ECO:0007669"/>
    <property type="project" value="InterPro"/>
</dbReference>
<dbReference type="PROSITE" id="PS51387">
    <property type="entry name" value="FAD_PCMH"/>
    <property type="match status" value="1"/>
</dbReference>
<evidence type="ECO:0000256" key="11">
    <source>
        <dbReference type="ARBA" id="ARBA00034078"/>
    </source>
</evidence>
<keyword evidence="9 14" id="KW-0408">Iron</keyword>
<feature type="binding site" evidence="13">
    <location>
        <begin position="261"/>
        <end position="268"/>
    </location>
    <ligand>
        <name>FAD</name>
        <dbReference type="ChEBI" id="CHEBI:57692"/>
    </ligand>
</feature>
<comment type="caution">
    <text evidence="17">The sequence shown here is derived from an EMBL/GenBank/DDBJ whole genome shotgun (WGS) entry which is preliminary data.</text>
</comment>
<keyword evidence="8" id="KW-0560">Oxidoreductase</keyword>
<evidence type="ECO:0000313" key="17">
    <source>
        <dbReference type="EMBL" id="RHY01706.1"/>
    </source>
</evidence>
<comment type="cofactor">
    <cofactor evidence="14">
        <name>[2Fe-2S] cluster</name>
        <dbReference type="ChEBI" id="CHEBI:190135"/>
    </cofactor>
    <text evidence="14">Binds 2 [2Fe-2S] clusters.</text>
</comment>
<dbReference type="InterPro" id="IPR016208">
    <property type="entry name" value="Ald_Oxase/xanthine_DH-like"/>
</dbReference>
<dbReference type="InterPro" id="IPR012675">
    <property type="entry name" value="Beta-grasp_dom_sf"/>
</dbReference>
<feature type="binding site" evidence="13">
    <location>
        <position position="373"/>
    </location>
    <ligand>
        <name>FAD</name>
        <dbReference type="ChEBI" id="CHEBI:57692"/>
    </ligand>
</feature>
<dbReference type="Pfam" id="PF00941">
    <property type="entry name" value="FAD_binding_5"/>
    <property type="match status" value="1"/>
</dbReference>
<dbReference type="InterPro" id="IPR037165">
    <property type="entry name" value="AldOxase/xan_DH_Mopterin-bd_sf"/>
</dbReference>
<protein>
    <recommendedName>
        <fullName evidence="19">Xanthine dehydrogenase</fullName>
    </recommendedName>
</protein>
<dbReference type="SUPFAM" id="SSF54665">
    <property type="entry name" value="CO dehydrogenase molybdoprotein N-domain-like"/>
    <property type="match status" value="1"/>
</dbReference>
<dbReference type="PROSITE" id="PS51085">
    <property type="entry name" value="2FE2S_FER_2"/>
    <property type="match status" value="1"/>
</dbReference>
<evidence type="ECO:0000256" key="3">
    <source>
        <dbReference type="ARBA" id="ARBA00022505"/>
    </source>
</evidence>
<comment type="cofactor">
    <cofactor evidence="11">
        <name>[2Fe-2S] cluster</name>
        <dbReference type="ChEBI" id="CHEBI:190135"/>
    </cofactor>
</comment>
<dbReference type="InterPro" id="IPR046867">
    <property type="entry name" value="AldOxase/xan_DH_MoCoBD2"/>
</dbReference>
<evidence type="ECO:0000256" key="8">
    <source>
        <dbReference type="ARBA" id="ARBA00023002"/>
    </source>
</evidence>
<dbReference type="InterPro" id="IPR016166">
    <property type="entry name" value="FAD-bd_PCMH"/>
</dbReference>
<comment type="cofactor">
    <cofactor evidence="1 13">
        <name>FAD</name>
        <dbReference type="ChEBI" id="CHEBI:57692"/>
    </cofactor>
</comment>
<feature type="binding site" evidence="13">
    <location>
        <position position="955"/>
    </location>
    <ligand>
        <name>substrate</name>
    </ligand>
</feature>
<feature type="binding site" evidence="13">
    <location>
        <position position="350"/>
    </location>
    <ligand>
        <name>FAD</name>
        <dbReference type="ChEBI" id="CHEBI:57692"/>
    </ligand>
</feature>
<feature type="binding site" evidence="13">
    <location>
        <position position="843"/>
    </location>
    <ligand>
        <name>substrate</name>
    </ligand>
</feature>
<evidence type="ECO:0008006" key="19">
    <source>
        <dbReference type="Google" id="ProtNLM"/>
    </source>
</evidence>
<feature type="binding site" evidence="14">
    <location>
        <position position="113"/>
    </location>
    <ligand>
        <name>[2Fe-2S] cluster</name>
        <dbReference type="ChEBI" id="CHEBI:190135"/>
        <label>2</label>
    </ligand>
</feature>
<comment type="cofactor">
    <cofactor evidence="14">
        <name>Mo-molybdopterin</name>
        <dbReference type="ChEBI" id="CHEBI:71302"/>
    </cofactor>
    <text evidence="14">Binds 1 Mo-molybdopterin (Mo-MPT) cofactor per subunit.</text>
</comment>
<dbReference type="InterPro" id="IPR036884">
    <property type="entry name" value="2Fe-2S-bd_dom_sf"/>
</dbReference>
<dbReference type="Gene3D" id="3.90.1170.50">
    <property type="entry name" value="Aldehyde oxidase/xanthine dehydrogenase, a/b hammerhead"/>
    <property type="match status" value="1"/>
</dbReference>
<feature type="binding site" evidence="14">
    <location>
        <position position="808"/>
    </location>
    <ligand>
        <name>Mo-molybdopterin</name>
        <dbReference type="ChEBI" id="CHEBI:71302"/>
    </ligand>
    <ligandPart>
        <name>Mo</name>
        <dbReference type="ChEBI" id="CHEBI:28685"/>
    </ligandPart>
</feature>
<dbReference type="SUPFAM" id="SSF56176">
    <property type="entry name" value="FAD-binding/transporter-associated domain-like"/>
    <property type="match status" value="1"/>
</dbReference>
<dbReference type="FunFam" id="3.30.465.10:FF:000004">
    <property type="entry name" value="Xanthine dehydrogenase/oxidase"/>
    <property type="match status" value="1"/>
</dbReference>
<dbReference type="Pfam" id="PF03450">
    <property type="entry name" value="CO_deh_flav_C"/>
    <property type="match status" value="1"/>
</dbReference>
<evidence type="ECO:0000259" key="16">
    <source>
        <dbReference type="PROSITE" id="PS51387"/>
    </source>
</evidence>
<dbReference type="PANTHER" id="PTHR45444">
    <property type="entry name" value="XANTHINE DEHYDROGENASE"/>
    <property type="match status" value="1"/>
</dbReference>
<gene>
    <name evidence="17" type="ORF">DYB25_004315</name>
</gene>
<feature type="binding site" evidence="14">
    <location>
        <position position="42"/>
    </location>
    <ligand>
        <name>[2Fe-2S] cluster</name>
        <dbReference type="ChEBI" id="CHEBI:190135"/>
        <label>1</label>
    </ligand>
</feature>
<dbReference type="Pfam" id="PF20256">
    <property type="entry name" value="MoCoBD_2"/>
    <property type="match status" value="1"/>
</dbReference>
<feature type="binding site" evidence="14">
    <location>
        <position position="47"/>
    </location>
    <ligand>
        <name>[2Fe-2S] cluster</name>
        <dbReference type="ChEBI" id="CHEBI:190135"/>
        <label>1</label>
    </ligand>
</feature>
<dbReference type="Gene3D" id="3.30.365.10">
    <property type="entry name" value="Aldehyde oxidase/xanthine dehydrogenase, molybdopterin binding domain"/>
    <property type="match status" value="5"/>
</dbReference>
<proteinExistence type="inferred from homology"/>
<dbReference type="PANTHER" id="PTHR45444:SF3">
    <property type="entry name" value="XANTHINE DEHYDROGENASE"/>
    <property type="match status" value="1"/>
</dbReference>
<dbReference type="EMBL" id="QUTA01009118">
    <property type="protein sequence ID" value="RHY01706.1"/>
    <property type="molecule type" value="Genomic_DNA"/>
</dbReference>
<feature type="binding site" evidence="14">
    <location>
        <position position="110"/>
    </location>
    <ligand>
        <name>[2Fe-2S] cluster</name>
        <dbReference type="ChEBI" id="CHEBI:190135"/>
        <label>2</label>
    </ligand>
</feature>
<reference evidence="17 18" key="1">
    <citation type="submission" date="2018-08" db="EMBL/GenBank/DDBJ databases">
        <title>Aphanomyces genome sequencing and annotation.</title>
        <authorList>
            <person name="Minardi D."/>
            <person name="Oidtmann B."/>
            <person name="Van Der Giezen M."/>
            <person name="Studholme D.J."/>
        </authorList>
    </citation>
    <scope>NUCLEOTIDE SEQUENCE [LARGE SCALE GENOMIC DNA]</scope>
    <source>
        <strain evidence="17 18">Yx</strain>
    </source>
</reference>
<dbReference type="InterPro" id="IPR000674">
    <property type="entry name" value="Ald_Oxase/Xan_DH_a/b"/>
</dbReference>
<dbReference type="PROSITE" id="PS00197">
    <property type="entry name" value="2FE2S_FER_1"/>
    <property type="match status" value="1"/>
</dbReference>
<dbReference type="GO" id="GO:0016491">
    <property type="term" value="F:oxidoreductase activity"/>
    <property type="evidence" value="ECO:0007669"/>
    <property type="project" value="UniProtKB-KW"/>
</dbReference>
<feature type="binding site" evidence="14">
    <location>
        <position position="72"/>
    </location>
    <ligand>
        <name>[2Fe-2S] cluster</name>
        <dbReference type="ChEBI" id="CHEBI:190135"/>
        <label>1</label>
    </ligand>
</feature>
<feature type="binding site" evidence="14">
    <location>
        <position position="144"/>
    </location>
    <ligand>
        <name>[2Fe-2S] cluster</name>
        <dbReference type="ChEBI" id="CHEBI:190135"/>
        <label>2</label>
    </ligand>
</feature>
<keyword evidence="5 14" id="KW-0001">2Fe-2S</keyword>
<dbReference type="FunFam" id="3.30.365.10:FF:000002">
    <property type="entry name" value="Xanthine dehydrogenase oxidase"/>
    <property type="match status" value="1"/>
</dbReference>
<evidence type="ECO:0000313" key="18">
    <source>
        <dbReference type="Proteomes" id="UP000266239"/>
    </source>
</evidence>
<feature type="binding site" evidence="14">
    <location>
        <position position="953"/>
    </location>
    <ligand>
        <name>Mo-molybdopterin</name>
        <dbReference type="ChEBI" id="CHEBI:71302"/>
    </ligand>
    <ligandPart>
        <name>Mo</name>
        <dbReference type="ChEBI" id="CHEBI:28685"/>
    </ligandPart>
</feature>
<sequence length="1407" mass="151661">MEKGLLVYLNGDRVLAKDTQPEETLLDFLRVKQRLTGTKLGCGEGGCGACSVIVSRVDPTTQQVTHKAVNACLTPVCAVEGCAITTVEGLRQKTLHPVQTAIAEQHGSQCGFCTPGIVMALTAIVQDDSVTMDGIEHQLDGNLCRCTGYRPILDAARSFGSDALTLKCGSSACDQHCMTGDIEDILSVDVVSCSAKKIRAEAAKHLNTPRKLPPIPDELFSYATTMAQSPTTIHGTTRTWHRPTSLVELLHLKASHPEAKLSVGHSELGIEVKFKKMRYPHLVAVTHVPDLHVLGLVQSPSFHGIQVGAAVPLVRLDNFCKTHMVKKTNAAVSPHQKRTFAAIRRMLKWFASVQIRNVASLGGNLATASPIADMNPLLAAMGATVEVASADQGTRVVAVSDFFVGYRRVALAPSEVIVRVLIPLAKQHEFIFPFKQARRREDDISIVTAGMRVLLAPSPRDERNEWLVEDISLVYGGMAATVKVPVATQRALVTSKLWNVANVKAACNVLADELALPASVPGGMSAYRTTLSVSFLYKFYLQVVEALGHENPQDPLWLALDARERSGATSYMSVHRPLSSGVQRFGVDKGGLMTSQLKPVAGDDVRAPVGNPLMHRSAYGQVSGEAKYVDDMADVHNVVHGALVLSTVPHGDIVGIDASTALSMPGVVAFLDATVFDMESFGVNAMGPVITDEECFASKRVVTVGQPLGIVLAATHQQAVAAAESGVHVQYNVLPSIVSMDEAIAAQSFHTNGRSLVRGDVDAALAACDVVVEGHVYIGGQEHFYLETNVSYCVPMEDGAMHVTSSTQAVANTQTTVAHCLGVPAHKVVASIKRMGGAFGGKETRSMFVACAAAVAAKALKRPVRLLVERNVDMLTSGTRHPYFAKYKAGARSDGTLVGYDVELFNNAGYSLDLSEAVMDRALFHCENAYFVPNLRAVGKCCKTNLPTNTAFRGFGAPQGRDTYRLAGGFSYVRPTKLMRCLNVGMMVGETMVEHIANALNLPSRVVREKNLYQANMRTHYGQVLTDFHLDALWHRAMRESRLVEREADVAAFNRQHQWKKQGLCILPSKFGISFTNRFMNQGGALVHVYTDGSVLVSHGGTEMGQGLHTKVIQIVAKAFGISCDDVSIHDTSTDKVANAQPSAGSMSTDLYGMAALDACEQILARLGPVVAKLGPTAAFADVARAAYFDRICLSAHGFYIVPGENCGYDWSKSSDENSASGQTFNYFTTGVCVTQVELDVLTGDTHMQSVDIFMDVGASINPAIDIGQIEGAFIQGFGLFCMEQHVWGDANHPWIPRGAFFTRGPGTYKIPAFNDVPLQLNVWLEPNMKNKLAVHSSKAIGEPPLFLGATAFFAIKAAVDAARLEHDSELLPPTFHALESPLTPERARLAIRDAFCASSVAPYGCY</sequence>
<dbReference type="Gene3D" id="3.30.465.10">
    <property type="match status" value="1"/>
</dbReference>
<dbReference type="SUPFAM" id="SSF47741">
    <property type="entry name" value="CO dehydrogenase ISP C-domain like"/>
    <property type="match status" value="1"/>
</dbReference>
<dbReference type="SMART" id="SM01092">
    <property type="entry name" value="CO_deh_flav_C"/>
    <property type="match status" value="1"/>
</dbReference>
<feature type="binding site" evidence="14">
    <location>
        <position position="1145"/>
    </location>
    <ligand>
        <name>Mo-molybdopterin</name>
        <dbReference type="ChEBI" id="CHEBI:71302"/>
    </ligand>
    <ligandPart>
        <name>Mo</name>
        <dbReference type="ChEBI" id="CHEBI:28685"/>
    </ligandPart>
</feature>
<dbReference type="InterPro" id="IPR036856">
    <property type="entry name" value="Ald_Oxase/Xan_DH_a/b_sf"/>
</dbReference>
<dbReference type="Gene3D" id="3.10.20.30">
    <property type="match status" value="1"/>
</dbReference>
<dbReference type="Proteomes" id="UP000266239">
    <property type="component" value="Unassembled WGS sequence"/>
</dbReference>
<dbReference type="InterPro" id="IPR006058">
    <property type="entry name" value="2Fe2S_fd_BS"/>
</dbReference>
<keyword evidence="4" id="KW-0285">Flavoprotein</keyword>
<dbReference type="Pfam" id="PF01315">
    <property type="entry name" value="Ald_Xan_dh_C"/>
    <property type="match status" value="1"/>
</dbReference>
<feature type="binding site" evidence="14">
    <location>
        <position position="146"/>
    </location>
    <ligand>
        <name>[2Fe-2S] cluster</name>
        <dbReference type="ChEBI" id="CHEBI:190135"/>
        <label>2</label>
    </ligand>
</feature>
<keyword evidence="3 14" id="KW-0500">Molybdenum</keyword>
<organism evidence="17 18">
    <name type="scientific">Aphanomyces astaci</name>
    <name type="common">Crayfish plague agent</name>
    <dbReference type="NCBI Taxonomy" id="112090"/>
    <lineage>
        <taxon>Eukaryota</taxon>
        <taxon>Sar</taxon>
        <taxon>Stramenopiles</taxon>
        <taxon>Oomycota</taxon>
        <taxon>Saprolegniomycetes</taxon>
        <taxon>Saprolegniales</taxon>
        <taxon>Verrucalvaceae</taxon>
        <taxon>Aphanomyces</taxon>
    </lineage>
</organism>
<keyword evidence="10 14" id="KW-0411">Iron-sulfur</keyword>